<accession>A0ACB8XK72</accession>
<dbReference type="EMBL" id="CM042063">
    <property type="protein sequence ID" value="KAI3667869.1"/>
    <property type="molecule type" value="Genomic_DNA"/>
</dbReference>
<reference evidence="2" key="1">
    <citation type="journal article" date="2022" name="Mol. Ecol. Resour.">
        <title>The genomes of chicory, endive, great burdock and yacon provide insights into Asteraceae palaeo-polyploidization history and plant inulin production.</title>
        <authorList>
            <person name="Fan W."/>
            <person name="Wang S."/>
            <person name="Wang H."/>
            <person name="Wang A."/>
            <person name="Jiang F."/>
            <person name="Liu H."/>
            <person name="Zhao H."/>
            <person name="Xu D."/>
            <person name="Zhang Y."/>
        </authorList>
    </citation>
    <scope>NUCLEOTIDE SEQUENCE [LARGE SCALE GENOMIC DNA]</scope>
    <source>
        <strain evidence="2">cv. Niubang</strain>
    </source>
</reference>
<organism evidence="1 2">
    <name type="scientific">Arctium lappa</name>
    <name type="common">Greater burdock</name>
    <name type="synonym">Lappa major</name>
    <dbReference type="NCBI Taxonomy" id="4217"/>
    <lineage>
        <taxon>Eukaryota</taxon>
        <taxon>Viridiplantae</taxon>
        <taxon>Streptophyta</taxon>
        <taxon>Embryophyta</taxon>
        <taxon>Tracheophyta</taxon>
        <taxon>Spermatophyta</taxon>
        <taxon>Magnoliopsida</taxon>
        <taxon>eudicotyledons</taxon>
        <taxon>Gunneridae</taxon>
        <taxon>Pentapetalae</taxon>
        <taxon>asterids</taxon>
        <taxon>campanulids</taxon>
        <taxon>Asterales</taxon>
        <taxon>Asteraceae</taxon>
        <taxon>Carduoideae</taxon>
        <taxon>Cardueae</taxon>
        <taxon>Arctiinae</taxon>
        <taxon>Arctium</taxon>
    </lineage>
</organism>
<reference evidence="1 2" key="2">
    <citation type="journal article" date="2022" name="Mol. Ecol. Resour.">
        <title>The genomes of chicory, endive, great burdock and yacon provide insights into Asteraceae paleo-polyploidization history and plant inulin production.</title>
        <authorList>
            <person name="Fan W."/>
            <person name="Wang S."/>
            <person name="Wang H."/>
            <person name="Wang A."/>
            <person name="Jiang F."/>
            <person name="Liu H."/>
            <person name="Zhao H."/>
            <person name="Xu D."/>
            <person name="Zhang Y."/>
        </authorList>
    </citation>
    <scope>NUCLEOTIDE SEQUENCE [LARGE SCALE GENOMIC DNA]</scope>
    <source>
        <strain evidence="2">cv. Niubang</strain>
    </source>
</reference>
<keyword evidence="2" id="KW-1185">Reference proteome</keyword>
<comment type="caution">
    <text evidence="1">The sequence shown here is derived from an EMBL/GenBank/DDBJ whole genome shotgun (WGS) entry which is preliminary data.</text>
</comment>
<proteinExistence type="predicted"/>
<evidence type="ECO:0000313" key="2">
    <source>
        <dbReference type="Proteomes" id="UP001055879"/>
    </source>
</evidence>
<dbReference type="Proteomes" id="UP001055879">
    <property type="component" value="Linkage Group LG17"/>
</dbReference>
<evidence type="ECO:0000313" key="1">
    <source>
        <dbReference type="EMBL" id="KAI3667869.1"/>
    </source>
</evidence>
<sequence>MKIQASPPIISRRFSLPPFHSRRFDSTFTPNQQKHHPLSLFDPITITFLSYNPFMFHNFPIFKILKNPTLFVSS</sequence>
<protein>
    <submittedName>
        <fullName evidence="1">Uncharacterized protein</fullName>
    </submittedName>
</protein>
<gene>
    <name evidence="1" type="ORF">L6452_42939</name>
</gene>
<name>A0ACB8XK72_ARCLA</name>